<dbReference type="Gene3D" id="1.20.120.1220">
    <property type="match status" value="1"/>
</dbReference>
<dbReference type="InterPro" id="IPR052218">
    <property type="entry name" value="Preflagellin_Peptidase"/>
</dbReference>
<feature type="transmembrane region" description="Helical" evidence="6">
    <location>
        <begin position="28"/>
        <end position="46"/>
    </location>
</feature>
<accession>A0ABY4W294</accession>
<feature type="transmembrane region" description="Helical" evidence="6">
    <location>
        <begin position="151"/>
        <end position="169"/>
    </location>
</feature>
<evidence type="ECO:0000259" key="7">
    <source>
        <dbReference type="Pfam" id="PF01478"/>
    </source>
</evidence>
<gene>
    <name evidence="8" type="ORF">NBZ79_18040</name>
</gene>
<evidence type="ECO:0000256" key="2">
    <source>
        <dbReference type="ARBA" id="ARBA00022475"/>
    </source>
</evidence>
<comment type="subcellular location">
    <subcellularLocation>
        <location evidence="1">Cell membrane</location>
        <topology evidence="1">Multi-pass membrane protein</topology>
    </subcellularLocation>
</comment>
<reference evidence="8" key="1">
    <citation type="submission" date="2022-06" db="EMBL/GenBank/DDBJ databases">
        <title>Sneathiella actinostolidae sp. nov., isolated from a sea anemonein the Western Pacific Ocean.</title>
        <authorList>
            <person name="Wei M.J."/>
        </authorList>
    </citation>
    <scope>NUCLEOTIDE SEQUENCE</scope>
    <source>
        <strain evidence="8">PHK-P5</strain>
    </source>
</reference>
<evidence type="ECO:0000256" key="5">
    <source>
        <dbReference type="ARBA" id="ARBA00023136"/>
    </source>
</evidence>
<keyword evidence="8" id="KW-0378">Hydrolase</keyword>
<evidence type="ECO:0000313" key="8">
    <source>
        <dbReference type="EMBL" id="USG61059.1"/>
    </source>
</evidence>
<evidence type="ECO:0000256" key="1">
    <source>
        <dbReference type="ARBA" id="ARBA00004651"/>
    </source>
</evidence>
<keyword evidence="9" id="KW-1185">Reference proteome</keyword>
<evidence type="ECO:0000256" key="6">
    <source>
        <dbReference type="SAM" id="Phobius"/>
    </source>
</evidence>
<sequence>MPVLMMSAGGLVLLAAIWDLFSRRIPNLLPLIIAALYLMHCVYTSAWSDMPWHLLTGAGVLVVGIVIFSFGWLGGGDVKLLAALALWAGPDHLILLLLITGVGGGLLAVLYVLPAILAKNPAVSSSIDWIFTRILKRPAPMLMASNSQGLQLPYGVAIAIAGFAVFYQISGGI</sequence>
<keyword evidence="5 6" id="KW-0472">Membrane</keyword>
<dbReference type="Pfam" id="PF01478">
    <property type="entry name" value="Peptidase_A24"/>
    <property type="match status" value="1"/>
</dbReference>
<dbReference type="EC" id="3.4.23.43" evidence="8"/>
<protein>
    <submittedName>
        <fullName evidence="8">Prepilin peptidase</fullName>
        <ecNumber evidence="8">3.4.23.43</ecNumber>
    </submittedName>
</protein>
<dbReference type="PANTHER" id="PTHR36506">
    <property type="entry name" value="PREFLAGELLIN PEPTIDASE"/>
    <property type="match status" value="1"/>
</dbReference>
<feature type="transmembrane region" description="Helical" evidence="6">
    <location>
        <begin position="52"/>
        <end position="73"/>
    </location>
</feature>
<feature type="domain" description="Prepilin type IV endopeptidase peptidase" evidence="7">
    <location>
        <begin position="10"/>
        <end position="109"/>
    </location>
</feature>
<evidence type="ECO:0000256" key="4">
    <source>
        <dbReference type="ARBA" id="ARBA00022989"/>
    </source>
</evidence>
<proteinExistence type="predicted"/>
<dbReference type="PANTHER" id="PTHR36506:SF1">
    <property type="entry name" value="PREFLAGELLIN PEPTIDASE"/>
    <property type="match status" value="1"/>
</dbReference>
<feature type="transmembrane region" description="Helical" evidence="6">
    <location>
        <begin position="93"/>
        <end position="117"/>
    </location>
</feature>
<keyword evidence="2" id="KW-1003">Cell membrane</keyword>
<evidence type="ECO:0000313" key="9">
    <source>
        <dbReference type="Proteomes" id="UP001056291"/>
    </source>
</evidence>
<keyword evidence="3 6" id="KW-0812">Transmembrane</keyword>
<dbReference type="Proteomes" id="UP001056291">
    <property type="component" value="Chromosome"/>
</dbReference>
<dbReference type="GO" id="GO:0004190">
    <property type="term" value="F:aspartic-type endopeptidase activity"/>
    <property type="evidence" value="ECO:0007669"/>
    <property type="project" value="UniProtKB-EC"/>
</dbReference>
<organism evidence="8 9">
    <name type="scientific">Sneathiella marina</name>
    <dbReference type="NCBI Taxonomy" id="2950108"/>
    <lineage>
        <taxon>Bacteria</taxon>
        <taxon>Pseudomonadati</taxon>
        <taxon>Pseudomonadota</taxon>
        <taxon>Alphaproteobacteria</taxon>
        <taxon>Sneathiellales</taxon>
        <taxon>Sneathiellaceae</taxon>
        <taxon>Sneathiella</taxon>
    </lineage>
</organism>
<keyword evidence="4 6" id="KW-1133">Transmembrane helix</keyword>
<name>A0ABY4W294_9PROT</name>
<evidence type="ECO:0000256" key="3">
    <source>
        <dbReference type="ARBA" id="ARBA00022692"/>
    </source>
</evidence>
<dbReference type="RefSeq" id="WP_251934046.1">
    <property type="nucleotide sequence ID" value="NZ_CP098747.1"/>
</dbReference>
<dbReference type="InterPro" id="IPR000045">
    <property type="entry name" value="Prepilin_IV_endopep_pep"/>
</dbReference>
<feature type="transmembrane region" description="Helical" evidence="6">
    <location>
        <begin position="6"/>
        <end position="21"/>
    </location>
</feature>
<dbReference type="EMBL" id="CP098747">
    <property type="protein sequence ID" value="USG61059.1"/>
    <property type="molecule type" value="Genomic_DNA"/>
</dbReference>